<dbReference type="EMBL" id="CP129674">
    <property type="protein sequence ID" value="XDS44374.1"/>
    <property type="molecule type" value="Genomic_DNA"/>
</dbReference>
<accession>A0AB39U5T5</accession>
<evidence type="ECO:0008006" key="2">
    <source>
        <dbReference type="Google" id="ProtNLM"/>
    </source>
</evidence>
<dbReference type="RefSeq" id="WP_369343962.1">
    <property type="nucleotide sequence ID" value="NZ_CP129674.1"/>
</dbReference>
<dbReference type="InterPro" id="IPR010985">
    <property type="entry name" value="Ribbon_hlx_hlx"/>
</dbReference>
<gene>
    <name evidence="1" type="ORF">QN215_08955</name>
</gene>
<evidence type="ECO:0000313" key="1">
    <source>
        <dbReference type="EMBL" id="XDS44374.1"/>
    </source>
</evidence>
<dbReference type="KEGG" id="baqk:QN215_08955"/>
<name>A0AB39U5T5_9BIFI</name>
<proteinExistence type="predicted"/>
<organism evidence="1">
    <name type="scientific">Bifidobacterium aquikefiricola</name>
    <dbReference type="NCBI Taxonomy" id="3059038"/>
    <lineage>
        <taxon>Bacteria</taxon>
        <taxon>Bacillati</taxon>
        <taxon>Actinomycetota</taxon>
        <taxon>Actinomycetes</taxon>
        <taxon>Bifidobacteriales</taxon>
        <taxon>Bifidobacteriaceae</taxon>
        <taxon>Bifidobacterium</taxon>
    </lineage>
</organism>
<dbReference type="SUPFAM" id="SSF47598">
    <property type="entry name" value="Ribbon-helix-helix"/>
    <property type="match status" value="1"/>
</dbReference>
<protein>
    <recommendedName>
        <fullName evidence="2">Ribbon-helix-helix protein CopG domain-containing protein</fullName>
    </recommendedName>
</protein>
<sequence length="123" mass="14079">MTDTETVDIRLEITREARQHLRVMSAETGATMSGIVEDLIENYWEQSGHTAQYSARYAGTHAYKTHAEERRELIIKMHHGGMSADEIWGNLRRHLRTTRSGVEHIISDDEADLVEQMRKGAQS</sequence>
<dbReference type="AlphaFoldDB" id="A0AB39U5T5"/>
<dbReference type="GO" id="GO:0006355">
    <property type="term" value="P:regulation of DNA-templated transcription"/>
    <property type="evidence" value="ECO:0007669"/>
    <property type="project" value="InterPro"/>
</dbReference>
<reference evidence="1" key="1">
    <citation type="submission" date="2023-07" db="EMBL/GenBank/DDBJ databases">
        <title>Bifidobacterium aquikefiriaerophilum sp. nov. and Bifidobacterium eccum sp. nov., isolated from water kefir.</title>
        <authorList>
            <person name="Breselge S."/>
            <person name="Bellassi P."/>
            <person name="Barcenilla C."/>
            <person name="Alvarez-Ordonez A."/>
            <person name="Morelli L."/>
            <person name="Cotter P.D."/>
        </authorList>
    </citation>
    <scope>NUCLEOTIDE SEQUENCE</scope>
    <source>
        <strain evidence="1">WK041_4_12</strain>
    </source>
</reference>